<organism evidence="6 7">
    <name type="scientific">Pestalotiopsis fici (strain W106-1 / CGMCC3.15140)</name>
    <dbReference type="NCBI Taxonomy" id="1229662"/>
    <lineage>
        <taxon>Eukaryota</taxon>
        <taxon>Fungi</taxon>
        <taxon>Dikarya</taxon>
        <taxon>Ascomycota</taxon>
        <taxon>Pezizomycotina</taxon>
        <taxon>Sordariomycetes</taxon>
        <taxon>Xylariomycetidae</taxon>
        <taxon>Amphisphaeriales</taxon>
        <taxon>Sporocadaceae</taxon>
        <taxon>Pestalotiopsis</taxon>
    </lineage>
</organism>
<evidence type="ECO:0000313" key="6">
    <source>
        <dbReference type="EMBL" id="ETS77414.1"/>
    </source>
</evidence>
<dbReference type="GeneID" id="19276301"/>
<evidence type="ECO:0000256" key="4">
    <source>
        <dbReference type="RuleBase" id="RU366034"/>
    </source>
</evidence>
<keyword evidence="7" id="KW-1185">Reference proteome</keyword>
<keyword evidence="5" id="KW-0472">Membrane</keyword>
<dbReference type="OrthoDB" id="6486656at2759"/>
<dbReference type="InParanoid" id="W3WUD5"/>
<protein>
    <recommendedName>
        <fullName evidence="4">Terpene synthase</fullName>
        <ecNumber evidence="4">4.2.3.-</ecNumber>
    </recommendedName>
</protein>
<dbReference type="GO" id="GO:0010333">
    <property type="term" value="F:terpene synthase activity"/>
    <property type="evidence" value="ECO:0007669"/>
    <property type="project" value="InterPro"/>
</dbReference>
<proteinExistence type="inferred from homology"/>
<dbReference type="InterPro" id="IPR008949">
    <property type="entry name" value="Isoprenoid_synthase_dom_sf"/>
</dbReference>
<evidence type="ECO:0000256" key="1">
    <source>
        <dbReference type="ARBA" id="ARBA00001946"/>
    </source>
</evidence>
<comment type="cofactor">
    <cofactor evidence="1 4">
        <name>Mg(2+)</name>
        <dbReference type="ChEBI" id="CHEBI:18420"/>
    </cofactor>
</comment>
<dbReference type="HOGENOM" id="CLU_042538_0_1_1"/>
<dbReference type="OMA" id="WSFRSER"/>
<evidence type="ECO:0000256" key="5">
    <source>
        <dbReference type="SAM" id="Phobius"/>
    </source>
</evidence>
<reference evidence="7" key="1">
    <citation type="journal article" date="2015" name="BMC Genomics">
        <title>Genomic and transcriptomic analysis of the endophytic fungus Pestalotiopsis fici reveals its lifestyle and high potential for synthesis of natural products.</title>
        <authorList>
            <person name="Wang X."/>
            <person name="Zhang X."/>
            <person name="Liu L."/>
            <person name="Xiang M."/>
            <person name="Wang W."/>
            <person name="Sun X."/>
            <person name="Che Y."/>
            <person name="Guo L."/>
            <person name="Liu G."/>
            <person name="Guo L."/>
            <person name="Wang C."/>
            <person name="Yin W.B."/>
            <person name="Stadler M."/>
            <person name="Zhang X."/>
            <person name="Liu X."/>
        </authorList>
    </citation>
    <scope>NUCLEOTIDE SEQUENCE [LARGE SCALE GENOMIC DNA]</scope>
    <source>
        <strain evidence="7">W106-1 / CGMCC3.15140</strain>
    </source>
</reference>
<dbReference type="RefSeq" id="XP_007838060.1">
    <property type="nucleotide sequence ID" value="XM_007839869.1"/>
</dbReference>
<keyword evidence="5" id="KW-1133">Transmembrane helix</keyword>
<dbReference type="Proteomes" id="UP000030651">
    <property type="component" value="Unassembled WGS sequence"/>
</dbReference>
<dbReference type="eggNOG" id="ENOG502S2X0">
    <property type="taxonomic scope" value="Eukaryota"/>
</dbReference>
<dbReference type="InterPro" id="IPR034686">
    <property type="entry name" value="Terpene_cyclase-like_2"/>
</dbReference>
<dbReference type="SUPFAM" id="SSF48576">
    <property type="entry name" value="Terpenoid synthases"/>
    <property type="match status" value="1"/>
</dbReference>
<dbReference type="GO" id="GO:0046872">
    <property type="term" value="F:metal ion binding"/>
    <property type="evidence" value="ECO:0007669"/>
    <property type="project" value="UniProtKB-KW"/>
</dbReference>
<evidence type="ECO:0000256" key="2">
    <source>
        <dbReference type="ARBA" id="ARBA00006333"/>
    </source>
</evidence>
<dbReference type="SFLD" id="SFLDS00005">
    <property type="entry name" value="Isoprenoid_Synthase_Type_I"/>
    <property type="match status" value="1"/>
</dbReference>
<dbReference type="PANTHER" id="PTHR35201">
    <property type="entry name" value="TERPENE SYNTHASE"/>
    <property type="match status" value="1"/>
</dbReference>
<name>W3WUD5_PESFW</name>
<dbReference type="Pfam" id="PF19086">
    <property type="entry name" value="Terpene_syn_C_2"/>
    <property type="match status" value="1"/>
</dbReference>
<dbReference type="EC" id="4.2.3.-" evidence="4"/>
<keyword evidence="5" id="KW-0812">Transmembrane</keyword>
<dbReference type="AlphaFoldDB" id="W3WUD5"/>
<sequence>MNSDKYPLARHDDDKVVVRIPDLFVGFLAEEPKVNPLYGPIKLESEAWINGFCNFDQKMASTINKCDFSYFMAVTAPDADATTFRTLCDWGNWVFPYDDMFDNGVLRNDPKTARKVMDDLMTPMLQGTLPQRSEQERTTILKVHDHVWHNLQSASSIGTQRRFAEAMSDYCAGALLQVEDSCNDKVLTPEDMLARRQLSAGVSPIYPLVEYACQLYLPDHIFEDCIIKELEQLVTDFVLIINDMLSYMKEEAELVPHNLVAVARMNGLGPQEAFDHIGQMLNSRHSRWQQALERVPRWGHDIDCQVSEYIQGISNVAKANLYWSFKSQRYLGSKGPEIRQTRLVEVLREPGFLDNVSGTNISRRDTPRNLSHSQQSRTMGKALLNGAFMLSLVMLFIRVATTFWLER</sequence>
<evidence type="ECO:0000313" key="7">
    <source>
        <dbReference type="Proteomes" id="UP000030651"/>
    </source>
</evidence>
<dbReference type="KEGG" id="pfy:PFICI_11288"/>
<evidence type="ECO:0000256" key="3">
    <source>
        <dbReference type="ARBA" id="ARBA00022842"/>
    </source>
</evidence>
<comment type="similarity">
    <text evidence="2 4">Belongs to the terpene synthase family.</text>
</comment>
<dbReference type="PANTHER" id="PTHR35201:SF4">
    <property type="entry name" value="BETA-PINACENE SYNTHASE-RELATED"/>
    <property type="match status" value="1"/>
</dbReference>
<feature type="transmembrane region" description="Helical" evidence="5">
    <location>
        <begin position="382"/>
        <end position="405"/>
    </location>
</feature>
<dbReference type="GO" id="GO:0008299">
    <property type="term" value="P:isoprenoid biosynthetic process"/>
    <property type="evidence" value="ECO:0007669"/>
    <property type="project" value="UniProtKB-ARBA"/>
</dbReference>
<keyword evidence="4" id="KW-0479">Metal-binding</keyword>
<dbReference type="Gene3D" id="1.10.600.10">
    <property type="entry name" value="Farnesyl Diphosphate Synthase"/>
    <property type="match status" value="1"/>
</dbReference>
<dbReference type="SFLD" id="SFLDG01020">
    <property type="entry name" value="Terpene_Cyclase_Like_2"/>
    <property type="match status" value="1"/>
</dbReference>
<accession>W3WUD5</accession>
<gene>
    <name evidence="6" type="ORF">PFICI_11288</name>
</gene>
<keyword evidence="3 4" id="KW-0460">Magnesium</keyword>
<dbReference type="EMBL" id="KI912116">
    <property type="protein sequence ID" value="ETS77414.1"/>
    <property type="molecule type" value="Genomic_DNA"/>
</dbReference>
<keyword evidence="4" id="KW-0456">Lyase</keyword>